<feature type="domain" description="NlpC/P60" evidence="6">
    <location>
        <begin position="52"/>
        <end position="173"/>
    </location>
</feature>
<comment type="similarity">
    <text evidence="1">Belongs to the peptidase C40 family.</text>
</comment>
<dbReference type="PANTHER" id="PTHR47360:SF1">
    <property type="entry name" value="ENDOPEPTIDASE NLPC-RELATED"/>
    <property type="match status" value="1"/>
</dbReference>
<dbReference type="Pfam" id="PF00877">
    <property type="entry name" value="NLPC_P60"/>
    <property type="match status" value="1"/>
</dbReference>
<evidence type="ECO:0000256" key="5">
    <source>
        <dbReference type="ARBA" id="ARBA00022807"/>
    </source>
</evidence>
<dbReference type="GO" id="GO:0008234">
    <property type="term" value="F:cysteine-type peptidase activity"/>
    <property type="evidence" value="ECO:0007669"/>
    <property type="project" value="UniProtKB-KW"/>
</dbReference>
<keyword evidence="4" id="KW-0378">Hydrolase</keyword>
<proteinExistence type="inferred from homology"/>
<gene>
    <name evidence="7" type="ORF">O970_06930</name>
</gene>
<dbReference type="RefSeq" id="WP_024496394.1">
    <property type="nucleotide sequence ID" value="NZ_AWGA01000065.1"/>
</dbReference>
<reference evidence="7 8" key="1">
    <citation type="journal article" date="2014" name="Appl. Environ. Microbiol.">
        <title>Genomic features of a bumble bee symbiont reflect its host environment.</title>
        <authorList>
            <person name="Martinson V.G."/>
            <person name="Magoc T."/>
            <person name="Koch H."/>
            <person name="Salzberg S.L."/>
            <person name="Moran N.A."/>
        </authorList>
    </citation>
    <scope>NUCLEOTIDE SEQUENCE [LARGE SCALE GENOMIC DNA]</scope>
    <source>
        <strain evidence="7 8">Bimp</strain>
    </source>
</reference>
<dbReference type="AlphaFoldDB" id="A0AB94IBK6"/>
<dbReference type="Gene3D" id="3.90.1720.10">
    <property type="entry name" value="endopeptidase domain like (from Nostoc punctiforme)"/>
    <property type="match status" value="1"/>
</dbReference>
<evidence type="ECO:0000259" key="6">
    <source>
        <dbReference type="PROSITE" id="PS51935"/>
    </source>
</evidence>
<keyword evidence="3" id="KW-0732">Signal</keyword>
<evidence type="ECO:0000313" key="8">
    <source>
        <dbReference type="Proteomes" id="UP000506160"/>
    </source>
</evidence>
<comment type="caution">
    <text evidence="7">The sequence shown here is derived from an EMBL/GenBank/DDBJ whole genome shotgun (WGS) entry which is preliminary data.</text>
</comment>
<dbReference type="PANTHER" id="PTHR47360">
    <property type="entry name" value="MUREIN DD-ENDOPEPTIDASE MEPS/MUREIN LD-CARBOXYPEPTIDASE"/>
    <property type="match status" value="1"/>
</dbReference>
<evidence type="ECO:0000313" key="7">
    <source>
        <dbReference type="EMBL" id="TEA26788.1"/>
    </source>
</evidence>
<dbReference type="InterPro" id="IPR038765">
    <property type="entry name" value="Papain-like_cys_pep_sf"/>
</dbReference>
<keyword evidence="2" id="KW-0645">Protease</keyword>
<evidence type="ECO:0000256" key="1">
    <source>
        <dbReference type="ARBA" id="ARBA00007074"/>
    </source>
</evidence>
<dbReference type="GO" id="GO:0006508">
    <property type="term" value="P:proteolysis"/>
    <property type="evidence" value="ECO:0007669"/>
    <property type="project" value="UniProtKB-KW"/>
</dbReference>
<keyword evidence="8" id="KW-1185">Reference proteome</keyword>
<evidence type="ECO:0000256" key="3">
    <source>
        <dbReference type="ARBA" id="ARBA00022729"/>
    </source>
</evidence>
<keyword evidence="5" id="KW-0788">Thiol protease</keyword>
<accession>A0AB94IBK6</accession>
<protein>
    <submittedName>
        <fullName evidence="7">Endopeptidase</fullName>
    </submittedName>
</protein>
<dbReference type="Proteomes" id="UP000506160">
    <property type="component" value="Unassembled WGS sequence"/>
</dbReference>
<dbReference type="InterPro" id="IPR000064">
    <property type="entry name" value="NLP_P60_dom"/>
</dbReference>
<dbReference type="SUPFAM" id="SSF54001">
    <property type="entry name" value="Cysteine proteinases"/>
    <property type="match status" value="1"/>
</dbReference>
<sequence length="173" mass="19754">MLVNILLWLKFSLKGFYSKFSGLHLLIVAIFLTGCTSATSSSYLNQHEQLQIETAKLILAQYQQWKRTPYVYGGNTHKGIDCSGLVVETFQSKFNKKLPRLTTDLAKLGKNVTTLKPGDLVFFKTGRGRTGLHVGIYYKDNQFLHASSRKGVVLSSLHNSYWQNKYWMSRRVL</sequence>
<organism evidence="7 8">
    <name type="scientific">Candidatus Schmidhempelia bombi str. Bimp</name>
    <dbReference type="NCBI Taxonomy" id="1387197"/>
    <lineage>
        <taxon>Bacteria</taxon>
        <taxon>Pseudomonadati</taxon>
        <taxon>Pseudomonadota</taxon>
        <taxon>Gammaproteobacteria</taxon>
        <taxon>Orbales</taxon>
        <taxon>Orbaceae</taxon>
        <taxon>Candidatus Schmidhempelia</taxon>
    </lineage>
</organism>
<name>A0AB94IBK6_9GAMM</name>
<evidence type="ECO:0000256" key="4">
    <source>
        <dbReference type="ARBA" id="ARBA00022801"/>
    </source>
</evidence>
<dbReference type="InterPro" id="IPR052062">
    <property type="entry name" value="Murein_DD/LD_carboxypeptidase"/>
</dbReference>
<dbReference type="PROSITE" id="PS51935">
    <property type="entry name" value="NLPC_P60"/>
    <property type="match status" value="1"/>
</dbReference>
<dbReference type="EMBL" id="AWGA01000065">
    <property type="protein sequence ID" value="TEA26788.1"/>
    <property type="molecule type" value="Genomic_DNA"/>
</dbReference>
<evidence type="ECO:0000256" key="2">
    <source>
        <dbReference type="ARBA" id="ARBA00022670"/>
    </source>
</evidence>